<evidence type="ECO:0000256" key="14">
    <source>
        <dbReference type="ARBA" id="ARBA00022842"/>
    </source>
</evidence>
<dbReference type="SUPFAM" id="SSF100879">
    <property type="entry name" value="Lesion bypass DNA polymerase (Y-family), little finger domain"/>
    <property type="match status" value="1"/>
</dbReference>
<dbReference type="Pfam" id="PF00817">
    <property type="entry name" value="IMS"/>
    <property type="match status" value="1"/>
</dbReference>
<dbReference type="Pfam" id="PF11799">
    <property type="entry name" value="IMS_C"/>
    <property type="match status" value="1"/>
</dbReference>
<evidence type="ECO:0000256" key="1">
    <source>
        <dbReference type="ARBA" id="ARBA00001946"/>
    </source>
</evidence>
<evidence type="ECO:0000256" key="9">
    <source>
        <dbReference type="ARBA" id="ARBA00022705"/>
    </source>
</evidence>
<dbReference type="Gene3D" id="1.10.150.810">
    <property type="match status" value="2"/>
</dbReference>
<dbReference type="GO" id="GO:0008270">
    <property type="term" value="F:zinc ion binding"/>
    <property type="evidence" value="ECO:0007669"/>
    <property type="project" value="UniProtKB-KW"/>
</dbReference>
<evidence type="ECO:0000256" key="6">
    <source>
        <dbReference type="ARBA" id="ARBA00022457"/>
    </source>
</evidence>
<dbReference type="GO" id="GO:0003887">
    <property type="term" value="F:DNA-directed DNA polymerase activity"/>
    <property type="evidence" value="ECO:0007669"/>
    <property type="project" value="UniProtKB-KW"/>
</dbReference>
<keyword evidence="16" id="KW-0238">DNA-binding</keyword>
<proteinExistence type="inferred from homology"/>
<keyword evidence="14" id="KW-0460">Magnesium</keyword>
<dbReference type="Proteomes" id="UP000271974">
    <property type="component" value="Unassembled WGS sequence"/>
</dbReference>
<dbReference type="GO" id="GO:0006281">
    <property type="term" value="P:DNA repair"/>
    <property type="evidence" value="ECO:0007669"/>
    <property type="project" value="UniProtKB-KW"/>
</dbReference>
<dbReference type="PANTHER" id="PTHR11076:SF33">
    <property type="entry name" value="DNA POLYMERASE KAPPA"/>
    <property type="match status" value="1"/>
</dbReference>
<dbReference type="CDD" id="cd03586">
    <property type="entry name" value="PolY_Pol_IV_kappa"/>
    <property type="match status" value="1"/>
</dbReference>
<dbReference type="EMBL" id="RQTK01000651">
    <property type="protein sequence ID" value="RUS76576.1"/>
    <property type="molecule type" value="Genomic_DNA"/>
</dbReference>
<keyword evidence="24" id="KW-1185">Reference proteome</keyword>
<evidence type="ECO:0000256" key="13">
    <source>
        <dbReference type="ARBA" id="ARBA00022833"/>
    </source>
</evidence>
<keyword evidence="17" id="KW-0234">DNA repair</keyword>
<keyword evidence="18" id="KW-0539">Nucleus</keyword>
<evidence type="ECO:0000256" key="18">
    <source>
        <dbReference type="ARBA" id="ARBA00023242"/>
    </source>
</evidence>
<dbReference type="InterPro" id="IPR043502">
    <property type="entry name" value="DNA/RNA_pol_sf"/>
</dbReference>
<dbReference type="FunFam" id="3.40.1170.60:FF:000002">
    <property type="entry name" value="Polymerase (DNA directed) kappa"/>
    <property type="match status" value="1"/>
</dbReference>
<keyword evidence="11" id="KW-0227">DNA damage</keyword>
<dbReference type="Gene3D" id="3.40.1170.60">
    <property type="match status" value="1"/>
</dbReference>
<organism evidence="23 24">
    <name type="scientific">Elysia chlorotica</name>
    <name type="common">Eastern emerald elysia</name>
    <name type="synonym">Sea slug</name>
    <dbReference type="NCBI Taxonomy" id="188477"/>
    <lineage>
        <taxon>Eukaryota</taxon>
        <taxon>Metazoa</taxon>
        <taxon>Spiralia</taxon>
        <taxon>Lophotrochozoa</taxon>
        <taxon>Mollusca</taxon>
        <taxon>Gastropoda</taxon>
        <taxon>Heterobranchia</taxon>
        <taxon>Euthyneura</taxon>
        <taxon>Panpulmonata</taxon>
        <taxon>Sacoglossa</taxon>
        <taxon>Placobranchoidea</taxon>
        <taxon>Plakobranchidae</taxon>
        <taxon>Elysia</taxon>
    </lineage>
</organism>
<keyword evidence="12" id="KW-0863">Zinc-finger</keyword>
<dbReference type="InterPro" id="IPR022880">
    <property type="entry name" value="DNApol_IV"/>
</dbReference>
<gene>
    <name evidence="23" type="ORF">EGW08_015654</name>
</gene>
<dbReference type="SUPFAM" id="SSF56672">
    <property type="entry name" value="DNA/RNA polymerases"/>
    <property type="match status" value="1"/>
</dbReference>
<name>A0A433T4X4_ELYCH</name>
<comment type="similarity">
    <text evidence="3">Belongs to the DNA polymerase type-Y family.</text>
</comment>
<evidence type="ECO:0000256" key="2">
    <source>
        <dbReference type="ARBA" id="ARBA00004123"/>
    </source>
</evidence>
<dbReference type="InterPro" id="IPR043128">
    <property type="entry name" value="Rev_trsase/Diguanyl_cyclase"/>
</dbReference>
<dbReference type="InterPro" id="IPR050116">
    <property type="entry name" value="DNA_polymerase-Y"/>
</dbReference>
<dbReference type="GO" id="GO:0005634">
    <property type="term" value="C:nucleus"/>
    <property type="evidence" value="ECO:0007669"/>
    <property type="project" value="UniProtKB-SubCell"/>
</dbReference>
<keyword evidence="7" id="KW-0808">Transferase</keyword>
<comment type="subcellular location">
    <subcellularLocation>
        <location evidence="2">Nucleus</location>
    </subcellularLocation>
</comment>
<dbReference type="AlphaFoldDB" id="A0A433T4X4"/>
<dbReference type="InterPro" id="IPR036775">
    <property type="entry name" value="DNA_pol_Y-fam_lit_finger_sf"/>
</dbReference>
<keyword evidence="10" id="KW-0479">Metal-binding</keyword>
<dbReference type="InterPro" id="IPR001126">
    <property type="entry name" value="UmuC"/>
</dbReference>
<feature type="non-terminal residue" evidence="23">
    <location>
        <position position="707"/>
    </location>
</feature>
<evidence type="ECO:0000256" key="3">
    <source>
        <dbReference type="ARBA" id="ARBA00010945"/>
    </source>
</evidence>
<feature type="domain" description="UmuC" evidence="22">
    <location>
        <begin position="112"/>
        <end position="380"/>
    </location>
</feature>
<dbReference type="STRING" id="188477.A0A433T4X4"/>
<evidence type="ECO:0000256" key="17">
    <source>
        <dbReference type="ARBA" id="ARBA00023204"/>
    </source>
</evidence>
<dbReference type="FunFam" id="1.10.150.810:FF:000003">
    <property type="entry name" value="DNA polymerase kappa subunit"/>
    <property type="match status" value="1"/>
</dbReference>
<dbReference type="EC" id="2.7.7.7" evidence="4"/>
<dbReference type="GO" id="GO:0006260">
    <property type="term" value="P:DNA replication"/>
    <property type="evidence" value="ECO:0007669"/>
    <property type="project" value="UniProtKB-KW"/>
</dbReference>
<dbReference type="OrthoDB" id="1747274at2759"/>
<keyword evidence="15" id="KW-0239">DNA-directed DNA polymerase</keyword>
<sequence length="707" mass="79685">MEHGSDRRAQNPELVAGPSSSNNMISRMALNDNKAGMEGLDKERINQIIFEASKDSKFFENEKKKEEQLELRIQEQQSKILKITQAQLRGAEREADKVLTLLENERNLSHTIVHVDMDAFYAAVEMRDDPSLQNKPMAVGGLGMLSTSNYLARRFGVRAAMPGFIGLKLCPDLVLVQPNFDKYTAVSKEIRQVLAQYDPNFCPMSLDEAYLDFTDHLKNRCESLPLSRMFVLQEKNTECDKTYGNKDVCLCDLNSVLRPALLCSSEFRDHGASDETLQAFLNSESSFRGFDVCSECNKIFPRYTCKVFGCSVEDAVLELRNRIEEKTHLTASAGIAPNTMLAKVCSDKNKPNGQYRIKPDKAEIMSFVLDLPIRKISGIGKVTEKLLGSIGVVTCRDLFTHRAMIFHLFSSTSFHHFMRISAGIGSTCVERDGERKSISTERTFSEISDPKLLLQKCRELCKNLSEDMKDEKTLGKTVTLKIKTVEFEVRTRSFTLPDFTNDEATLLKAAQMLLQTEITSELPRPLRLRLMGVRMSKLCSDQDSQVSVAEMFKKMDKKYQGDQILKAHPNPDFLSVQNTQSVLPKYHNICTDSDNDLCAEHCDNCDDNDEDESSIFSLPLDQTLSSEFVDHSCNKFEQESFDLNGRQKDSSSSGEVGILKFACKGSRASDGKVHVRRKGLANFLEKSQSETSETLNCEESHFGLQEN</sequence>
<evidence type="ECO:0000256" key="7">
    <source>
        <dbReference type="ARBA" id="ARBA00022679"/>
    </source>
</evidence>
<reference evidence="23 24" key="1">
    <citation type="submission" date="2019-01" db="EMBL/GenBank/DDBJ databases">
        <title>A draft genome assembly of the solar-powered sea slug Elysia chlorotica.</title>
        <authorList>
            <person name="Cai H."/>
            <person name="Li Q."/>
            <person name="Fang X."/>
            <person name="Li J."/>
            <person name="Curtis N.E."/>
            <person name="Altenburger A."/>
            <person name="Shibata T."/>
            <person name="Feng M."/>
            <person name="Maeda T."/>
            <person name="Schwartz J.A."/>
            <person name="Shigenobu S."/>
            <person name="Lundholm N."/>
            <person name="Nishiyama T."/>
            <person name="Yang H."/>
            <person name="Hasebe M."/>
            <person name="Li S."/>
            <person name="Pierce S.K."/>
            <person name="Wang J."/>
        </authorList>
    </citation>
    <scope>NUCLEOTIDE SEQUENCE [LARGE SCALE GENOMIC DNA]</scope>
    <source>
        <strain evidence="23">EC2010</strain>
        <tissue evidence="23">Whole organism of an adult</tissue>
    </source>
</reference>
<evidence type="ECO:0000256" key="8">
    <source>
        <dbReference type="ARBA" id="ARBA00022695"/>
    </source>
</evidence>
<dbReference type="PANTHER" id="PTHR11076">
    <property type="entry name" value="DNA REPAIR POLYMERASE UMUC / TRANSFERASE FAMILY MEMBER"/>
    <property type="match status" value="1"/>
</dbReference>
<evidence type="ECO:0000256" key="21">
    <source>
        <dbReference type="SAM" id="MobiDB-lite"/>
    </source>
</evidence>
<evidence type="ECO:0000313" key="24">
    <source>
        <dbReference type="Proteomes" id="UP000271974"/>
    </source>
</evidence>
<dbReference type="InterPro" id="IPR017961">
    <property type="entry name" value="DNA_pol_Y-fam_little_finger"/>
</dbReference>
<keyword evidence="9" id="KW-0235">DNA replication</keyword>
<dbReference type="Gene3D" id="3.30.1490.100">
    <property type="entry name" value="DNA polymerase, Y-family, little finger domain"/>
    <property type="match status" value="1"/>
</dbReference>
<protein>
    <recommendedName>
        <fullName evidence="5">DNA polymerase kappa</fullName>
        <ecNumber evidence="4">2.7.7.7</ecNumber>
    </recommendedName>
</protein>
<comment type="cofactor">
    <cofactor evidence="1">
        <name>Mg(2+)</name>
        <dbReference type="ChEBI" id="CHEBI:18420"/>
    </cofactor>
</comment>
<evidence type="ECO:0000256" key="11">
    <source>
        <dbReference type="ARBA" id="ARBA00022763"/>
    </source>
</evidence>
<evidence type="ECO:0000256" key="16">
    <source>
        <dbReference type="ARBA" id="ARBA00023125"/>
    </source>
</evidence>
<comment type="catalytic activity">
    <reaction evidence="19">
        <text>DNA(n) + a 2'-deoxyribonucleoside 5'-triphosphate = DNA(n+1) + diphosphate</text>
        <dbReference type="Rhea" id="RHEA:22508"/>
        <dbReference type="Rhea" id="RHEA-COMP:17339"/>
        <dbReference type="Rhea" id="RHEA-COMP:17340"/>
        <dbReference type="ChEBI" id="CHEBI:33019"/>
        <dbReference type="ChEBI" id="CHEBI:61560"/>
        <dbReference type="ChEBI" id="CHEBI:173112"/>
        <dbReference type="EC" id="2.7.7.7"/>
    </reaction>
</comment>
<keyword evidence="6" id="KW-0515">Mutator protein</keyword>
<evidence type="ECO:0000256" key="19">
    <source>
        <dbReference type="ARBA" id="ARBA00049244"/>
    </source>
</evidence>
<evidence type="ECO:0000256" key="15">
    <source>
        <dbReference type="ARBA" id="ARBA00022932"/>
    </source>
</evidence>
<comment type="caution">
    <text evidence="23">The sequence shown here is derived from an EMBL/GenBank/DDBJ whole genome shotgun (WGS) entry which is preliminary data.</text>
</comment>
<evidence type="ECO:0000259" key="22">
    <source>
        <dbReference type="PROSITE" id="PS50173"/>
    </source>
</evidence>
<feature type="region of interest" description="Disordered" evidence="21">
    <location>
        <begin position="1"/>
        <end position="24"/>
    </location>
</feature>
<dbReference type="Gene3D" id="3.30.70.270">
    <property type="match status" value="1"/>
</dbReference>
<dbReference type="FunFam" id="1.10.150.810:FF:000001">
    <property type="entry name" value="DNA polymerase kappa"/>
    <property type="match status" value="1"/>
</dbReference>
<feature type="coiled-coil region" evidence="20">
    <location>
        <begin position="59"/>
        <end position="108"/>
    </location>
</feature>
<dbReference type="GO" id="GO:0042276">
    <property type="term" value="P:error-prone translesion synthesis"/>
    <property type="evidence" value="ECO:0007669"/>
    <property type="project" value="TreeGrafter"/>
</dbReference>
<dbReference type="HAMAP" id="MF_01113">
    <property type="entry name" value="DNApol_IV"/>
    <property type="match status" value="1"/>
</dbReference>
<evidence type="ECO:0000256" key="5">
    <source>
        <dbReference type="ARBA" id="ARBA00016178"/>
    </source>
</evidence>
<evidence type="ECO:0000256" key="10">
    <source>
        <dbReference type="ARBA" id="ARBA00022723"/>
    </source>
</evidence>
<evidence type="ECO:0000256" key="20">
    <source>
        <dbReference type="SAM" id="Coils"/>
    </source>
</evidence>
<keyword evidence="20" id="KW-0175">Coiled coil</keyword>
<evidence type="ECO:0000313" key="23">
    <source>
        <dbReference type="EMBL" id="RUS76576.1"/>
    </source>
</evidence>
<dbReference type="PROSITE" id="PS50173">
    <property type="entry name" value="UMUC"/>
    <property type="match status" value="1"/>
</dbReference>
<feature type="compositionally biased region" description="Basic and acidic residues" evidence="21">
    <location>
        <begin position="1"/>
        <end position="10"/>
    </location>
</feature>
<keyword evidence="8" id="KW-0548">Nucleotidyltransferase</keyword>
<evidence type="ECO:0000256" key="4">
    <source>
        <dbReference type="ARBA" id="ARBA00012417"/>
    </source>
</evidence>
<dbReference type="FunFam" id="3.30.1490.100:FF:000004">
    <property type="entry name" value="DNA polymerase IV"/>
    <property type="match status" value="1"/>
</dbReference>
<keyword evidence="13" id="KW-0862">Zinc</keyword>
<accession>A0A433T4X4</accession>
<dbReference type="GO" id="GO:0003684">
    <property type="term" value="F:damaged DNA binding"/>
    <property type="evidence" value="ECO:0007669"/>
    <property type="project" value="InterPro"/>
</dbReference>
<evidence type="ECO:0000256" key="12">
    <source>
        <dbReference type="ARBA" id="ARBA00022771"/>
    </source>
</evidence>